<feature type="transmembrane region" description="Helical" evidence="1">
    <location>
        <begin position="47"/>
        <end position="68"/>
    </location>
</feature>
<evidence type="ECO:0000256" key="1">
    <source>
        <dbReference type="SAM" id="Phobius"/>
    </source>
</evidence>
<dbReference type="InterPro" id="IPR032820">
    <property type="entry name" value="ATPase_put"/>
</dbReference>
<sequence length="77" mass="8242">MKEPNSSQSPWRAISLVSLIGADLVVCVLIGFFLGKYVSDLMGDMPIFIAAGVILGLAVGILSIVYILKRFTEDPNG</sequence>
<keyword evidence="1" id="KW-0812">Transmembrane</keyword>
<name>A0A172TPF5_9BACL</name>
<keyword evidence="3" id="KW-1185">Reference proteome</keyword>
<keyword evidence="1" id="KW-0472">Membrane</keyword>
<evidence type="ECO:0000313" key="2">
    <source>
        <dbReference type="EMBL" id="ANE48856.1"/>
    </source>
</evidence>
<dbReference type="KEGG" id="pswu:SY83_10695"/>
<dbReference type="PATRIC" id="fig|1178515.4.peg.2147"/>
<dbReference type="AlphaFoldDB" id="A0A172TPF5"/>
<dbReference type="Pfam" id="PF09527">
    <property type="entry name" value="ATPase_gene1"/>
    <property type="match status" value="1"/>
</dbReference>
<organism evidence="2 3">
    <name type="scientific">Paenibacillus swuensis</name>
    <dbReference type="NCBI Taxonomy" id="1178515"/>
    <lineage>
        <taxon>Bacteria</taxon>
        <taxon>Bacillati</taxon>
        <taxon>Bacillota</taxon>
        <taxon>Bacilli</taxon>
        <taxon>Bacillales</taxon>
        <taxon>Paenibacillaceae</taxon>
        <taxon>Paenibacillus</taxon>
    </lineage>
</organism>
<accession>A0A172TPF5</accession>
<dbReference type="RefSeq" id="WP_068611044.1">
    <property type="nucleotide sequence ID" value="NZ_CP011388.1"/>
</dbReference>
<protein>
    <recommendedName>
        <fullName evidence="4">AtpZ/AtpI family protein</fullName>
    </recommendedName>
</protein>
<dbReference type="EMBL" id="CP011388">
    <property type="protein sequence ID" value="ANE48856.1"/>
    <property type="molecule type" value="Genomic_DNA"/>
</dbReference>
<keyword evidence="1" id="KW-1133">Transmembrane helix</keyword>
<dbReference type="Proteomes" id="UP000076927">
    <property type="component" value="Chromosome"/>
</dbReference>
<dbReference type="STRING" id="1178515.SY83_10695"/>
<evidence type="ECO:0000313" key="3">
    <source>
        <dbReference type="Proteomes" id="UP000076927"/>
    </source>
</evidence>
<gene>
    <name evidence="2" type="ORF">SY83_10695</name>
</gene>
<reference evidence="2 3" key="1">
    <citation type="submission" date="2015-01" db="EMBL/GenBank/DDBJ databases">
        <title>Paenibacillus swuensis/DY6/whole genome sequencing.</title>
        <authorList>
            <person name="Kim M.K."/>
            <person name="Srinivasan S."/>
            <person name="Lee J.-J."/>
        </authorList>
    </citation>
    <scope>NUCLEOTIDE SEQUENCE [LARGE SCALE GENOMIC DNA]</scope>
    <source>
        <strain evidence="2 3">DY6</strain>
    </source>
</reference>
<proteinExistence type="predicted"/>
<feature type="transmembrane region" description="Helical" evidence="1">
    <location>
        <begin position="12"/>
        <end position="35"/>
    </location>
</feature>
<evidence type="ECO:0008006" key="4">
    <source>
        <dbReference type="Google" id="ProtNLM"/>
    </source>
</evidence>